<accession>A0A0L0N2G8</accession>
<proteinExistence type="predicted"/>
<sequence>SQHFIPLLNSTTAGIAPFTSTLFNAITTTLSQIERSNPILSSSSEESCFPQNACDYIVANMPEAERTTNGDYESIGSYYFRPVPYPRTMYWHAGNGTVLIGAPGEVVPPQRTDVENAEGMELASGLVERGTRKLEKHKNISMYTFSVGETHRQ</sequence>
<feature type="non-terminal residue" evidence="1">
    <location>
        <position position="1"/>
    </location>
</feature>
<dbReference type="Proteomes" id="UP000036947">
    <property type="component" value="Unassembled WGS sequence"/>
</dbReference>
<evidence type="ECO:0000313" key="2">
    <source>
        <dbReference type="Proteomes" id="UP000036947"/>
    </source>
</evidence>
<gene>
    <name evidence="1" type="ORF">TOPH_07037</name>
</gene>
<name>A0A0L0N2G8_TOLOC</name>
<comment type="caution">
    <text evidence="1">The sequence shown here is derived from an EMBL/GenBank/DDBJ whole genome shotgun (WGS) entry which is preliminary data.</text>
</comment>
<dbReference type="OrthoDB" id="3889179at2759"/>
<dbReference type="AlphaFoldDB" id="A0A0L0N2G8"/>
<organism evidence="1 2">
    <name type="scientific">Tolypocladium ophioglossoides (strain CBS 100239)</name>
    <name type="common">Snaketongue truffleclub</name>
    <name type="synonym">Elaphocordyceps ophioglossoides</name>
    <dbReference type="NCBI Taxonomy" id="1163406"/>
    <lineage>
        <taxon>Eukaryota</taxon>
        <taxon>Fungi</taxon>
        <taxon>Dikarya</taxon>
        <taxon>Ascomycota</taxon>
        <taxon>Pezizomycotina</taxon>
        <taxon>Sordariomycetes</taxon>
        <taxon>Hypocreomycetidae</taxon>
        <taxon>Hypocreales</taxon>
        <taxon>Ophiocordycipitaceae</taxon>
        <taxon>Tolypocladium</taxon>
    </lineage>
</organism>
<protein>
    <submittedName>
        <fullName evidence="1">Uncharacterized protein</fullName>
    </submittedName>
</protein>
<dbReference type="EMBL" id="LFRF01000027">
    <property type="protein sequence ID" value="KND88226.1"/>
    <property type="molecule type" value="Genomic_DNA"/>
</dbReference>
<keyword evidence="2" id="KW-1185">Reference proteome</keyword>
<reference evidence="1 2" key="1">
    <citation type="journal article" date="2015" name="BMC Genomics">
        <title>The genome of the truffle-parasite Tolypocladium ophioglossoides and the evolution of antifungal peptaibiotics.</title>
        <authorList>
            <person name="Quandt C.A."/>
            <person name="Bushley K.E."/>
            <person name="Spatafora J.W."/>
        </authorList>
    </citation>
    <scope>NUCLEOTIDE SEQUENCE [LARGE SCALE GENOMIC DNA]</scope>
    <source>
        <strain evidence="1 2">CBS 100239</strain>
    </source>
</reference>
<evidence type="ECO:0000313" key="1">
    <source>
        <dbReference type="EMBL" id="KND88226.1"/>
    </source>
</evidence>